<dbReference type="InterPro" id="IPR051206">
    <property type="entry name" value="NAMLAA_amidase_2"/>
</dbReference>
<dbReference type="Gene3D" id="3.40.80.10">
    <property type="entry name" value="Peptidoglycan recognition protein-like"/>
    <property type="match status" value="1"/>
</dbReference>
<evidence type="ECO:0000256" key="2">
    <source>
        <dbReference type="ARBA" id="ARBA00011901"/>
    </source>
</evidence>
<dbReference type="InterPro" id="IPR036505">
    <property type="entry name" value="Amidase/PGRP_sf"/>
</dbReference>
<gene>
    <name evidence="6" type="ORF">IAA45_04530</name>
</gene>
<dbReference type="PANTHER" id="PTHR30417">
    <property type="entry name" value="N-ACETYLMURAMOYL-L-ALANINE AMIDASE AMID"/>
    <property type="match status" value="1"/>
</dbReference>
<dbReference type="GO" id="GO:0009254">
    <property type="term" value="P:peptidoglycan turnover"/>
    <property type="evidence" value="ECO:0007669"/>
    <property type="project" value="TreeGrafter"/>
</dbReference>
<organism evidence="6 7">
    <name type="scientific">Candidatus Blautia gallistercoris</name>
    <dbReference type="NCBI Taxonomy" id="2838490"/>
    <lineage>
        <taxon>Bacteria</taxon>
        <taxon>Bacillati</taxon>
        <taxon>Bacillota</taxon>
        <taxon>Clostridia</taxon>
        <taxon>Lachnospirales</taxon>
        <taxon>Lachnospiraceae</taxon>
        <taxon>Blautia</taxon>
    </lineage>
</organism>
<dbReference type="EMBL" id="DXEX01000104">
    <property type="protein sequence ID" value="HIX58967.1"/>
    <property type="molecule type" value="Genomic_DNA"/>
</dbReference>
<evidence type="ECO:0000313" key="7">
    <source>
        <dbReference type="Proteomes" id="UP000886817"/>
    </source>
</evidence>
<keyword evidence="3" id="KW-0378">Hydrolase</keyword>
<sequence length="234" mass="26204">MTEHKRKKRSAGRTARVRQRNRNLLVLLGCLCAVGLLVFLGTRLYGAIRGTDDASQTSLETEDPLAGAPPLDVELLTVNEYSRPGIPLEKVKYVAIHYTANPGSTAIDNRNYFENLKDSHETKASSHFIVGLEGEIVQCIPTAEISYATNERNVDTISIECCHPDETGKFNEATYQSLEELTAYLCNRFGLSVDQVIRHYDVTGKDCPRYYVQNPDAWEQLKTDIEEQMSADNA</sequence>
<proteinExistence type="predicted"/>
<reference evidence="6" key="1">
    <citation type="journal article" date="2021" name="PeerJ">
        <title>Extensive microbial diversity within the chicken gut microbiome revealed by metagenomics and culture.</title>
        <authorList>
            <person name="Gilroy R."/>
            <person name="Ravi A."/>
            <person name="Getino M."/>
            <person name="Pursley I."/>
            <person name="Horton D.L."/>
            <person name="Alikhan N.F."/>
            <person name="Baker D."/>
            <person name="Gharbi K."/>
            <person name="Hall N."/>
            <person name="Watson M."/>
            <person name="Adriaenssens E.M."/>
            <person name="Foster-Nyarko E."/>
            <person name="Jarju S."/>
            <person name="Secka A."/>
            <person name="Antonio M."/>
            <person name="Oren A."/>
            <person name="Chaudhuri R.R."/>
            <person name="La Ragione R."/>
            <person name="Hildebrand F."/>
            <person name="Pallen M.J."/>
        </authorList>
    </citation>
    <scope>NUCLEOTIDE SEQUENCE</scope>
    <source>
        <strain evidence="6">ChiSjej1B19-8411</strain>
    </source>
</reference>
<dbReference type="AlphaFoldDB" id="A0A9D1WIV5"/>
<comment type="catalytic activity">
    <reaction evidence="1">
        <text>Hydrolyzes the link between N-acetylmuramoyl residues and L-amino acid residues in certain cell-wall glycopeptides.</text>
        <dbReference type="EC" id="3.5.1.28"/>
    </reaction>
</comment>
<dbReference type="Pfam" id="PF01510">
    <property type="entry name" value="Amidase_2"/>
    <property type="match status" value="1"/>
</dbReference>
<evidence type="ECO:0000313" key="6">
    <source>
        <dbReference type="EMBL" id="HIX58967.1"/>
    </source>
</evidence>
<protein>
    <recommendedName>
        <fullName evidence="2">N-acetylmuramoyl-L-alanine amidase</fullName>
        <ecNumber evidence="2">3.5.1.28</ecNumber>
    </recommendedName>
</protein>
<evidence type="ECO:0000259" key="5">
    <source>
        <dbReference type="SMART" id="SM00644"/>
    </source>
</evidence>
<dbReference type="GO" id="GO:0071555">
    <property type="term" value="P:cell wall organization"/>
    <property type="evidence" value="ECO:0007669"/>
    <property type="project" value="UniProtKB-KW"/>
</dbReference>
<reference evidence="6" key="2">
    <citation type="submission" date="2021-04" db="EMBL/GenBank/DDBJ databases">
        <authorList>
            <person name="Gilroy R."/>
        </authorList>
    </citation>
    <scope>NUCLEOTIDE SEQUENCE</scope>
    <source>
        <strain evidence="6">ChiSjej1B19-8411</strain>
    </source>
</reference>
<dbReference type="SMART" id="SM00644">
    <property type="entry name" value="Ami_2"/>
    <property type="match status" value="1"/>
</dbReference>
<accession>A0A9D1WIV5</accession>
<evidence type="ECO:0000256" key="4">
    <source>
        <dbReference type="ARBA" id="ARBA00023316"/>
    </source>
</evidence>
<comment type="caution">
    <text evidence="6">The sequence shown here is derived from an EMBL/GenBank/DDBJ whole genome shotgun (WGS) entry which is preliminary data.</text>
</comment>
<feature type="domain" description="N-acetylmuramoyl-L-alanine amidase" evidence="5">
    <location>
        <begin position="81"/>
        <end position="223"/>
    </location>
</feature>
<name>A0A9D1WIV5_9FIRM</name>
<dbReference type="GO" id="GO:0009253">
    <property type="term" value="P:peptidoglycan catabolic process"/>
    <property type="evidence" value="ECO:0007669"/>
    <property type="project" value="InterPro"/>
</dbReference>
<keyword evidence="4" id="KW-0961">Cell wall biogenesis/degradation</keyword>
<dbReference type="InterPro" id="IPR002502">
    <property type="entry name" value="Amidase_domain"/>
</dbReference>
<evidence type="ECO:0000256" key="1">
    <source>
        <dbReference type="ARBA" id="ARBA00001561"/>
    </source>
</evidence>
<dbReference type="PANTHER" id="PTHR30417:SF1">
    <property type="entry name" value="N-ACETYLMURAMOYL-L-ALANINE AMIDASE AMID"/>
    <property type="match status" value="1"/>
</dbReference>
<dbReference type="GO" id="GO:0008745">
    <property type="term" value="F:N-acetylmuramoyl-L-alanine amidase activity"/>
    <property type="evidence" value="ECO:0007669"/>
    <property type="project" value="UniProtKB-EC"/>
</dbReference>
<dbReference type="CDD" id="cd06583">
    <property type="entry name" value="PGRP"/>
    <property type="match status" value="1"/>
</dbReference>
<evidence type="ECO:0000256" key="3">
    <source>
        <dbReference type="ARBA" id="ARBA00022801"/>
    </source>
</evidence>
<dbReference type="Proteomes" id="UP000886817">
    <property type="component" value="Unassembled WGS sequence"/>
</dbReference>
<dbReference type="SUPFAM" id="SSF55846">
    <property type="entry name" value="N-acetylmuramoyl-L-alanine amidase-like"/>
    <property type="match status" value="1"/>
</dbReference>
<dbReference type="EC" id="3.5.1.28" evidence="2"/>